<dbReference type="HOGENOM" id="CLU_2422162_0_0_9"/>
<keyword evidence="1" id="KW-1133">Transmembrane helix</keyword>
<name>A4J263_DESRM</name>
<reference evidence="2 3" key="1">
    <citation type="submission" date="2007-03" db="EMBL/GenBank/DDBJ databases">
        <title>Complete sequence of Desulfotomaculum reducens MI-1.</title>
        <authorList>
            <consortium name="US DOE Joint Genome Institute"/>
            <person name="Copeland A."/>
            <person name="Lucas S."/>
            <person name="Lapidus A."/>
            <person name="Barry K."/>
            <person name="Detter J.C."/>
            <person name="Glavina del Rio T."/>
            <person name="Hammon N."/>
            <person name="Israni S."/>
            <person name="Dalin E."/>
            <person name="Tice H."/>
            <person name="Pitluck S."/>
            <person name="Sims D."/>
            <person name="Brettin T."/>
            <person name="Bruce D."/>
            <person name="Han C."/>
            <person name="Tapia R."/>
            <person name="Schmutz J."/>
            <person name="Larimer F."/>
            <person name="Land M."/>
            <person name="Hauser L."/>
            <person name="Kyrpides N."/>
            <person name="Kim E."/>
            <person name="Tebo B.M."/>
            <person name="Richardson P."/>
        </authorList>
    </citation>
    <scope>NUCLEOTIDE SEQUENCE [LARGE SCALE GENOMIC DNA]</scope>
    <source>
        <strain evidence="2 3">MI-1</strain>
    </source>
</reference>
<keyword evidence="3" id="KW-1185">Reference proteome</keyword>
<organism evidence="2 3">
    <name type="scientific">Desulforamulus reducens (strain ATCC BAA-1160 / DSM 100696 / MI-1)</name>
    <name type="common">Desulfotomaculum reducens</name>
    <dbReference type="NCBI Taxonomy" id="349161"/>
    <lineage>
        <taxon>Bacteria</taxon>
        <taxon>Bacillati</taxon>
        <taxon>Bacillota</taxon>
        <taxon>Clostridia</taxon>
        <taxon>Eubacteriales</taxon>
        <taxon>Peptococcaceae</taxon>
        <taxon>Desulforamulus</taxon>
    </lineage>
</organism>
<dbReference type="Proteomes" id="UP000001556">
    <property type="component" value="Chromosome"/>
</dbReference>
<dbReference type="AlphaFoldDB" id="A4J263"/>
<keyword evidence="1" id="KW-0812">Transmembrane</keyword>
<accession>A4J263</accession>
<dbReference type="EMBL" id="CP000612">
    <property type="protein sequence ID" value="ABO49166.1"/>
    <property type="molecule type" value="Genomic_DNA"/>
</dbReference>
<sequence>MTKFSVRDLQKGRPPLLGWSSLLFYLNRMDKRPRGLFSKRTSVTLKLNVISFFISKGTTSSVTVALAVVPLIDMSRILDSFTLFFNLFLNP</sequence>
<protein>
    <submittedName>
        <fullName evidence="2">Uncharacterized protein</fullName>
    </submittedName>
</protein>
<dbReference type="KEGG" id="drm:Dred_0626"/>
<feature type="transmembrane region" description="Helical" evidence="1">
    <location>
        <begin position="49"/>
        <end position="72"/>
    </location>
</feature>
<evidence type="ECO:0000313" key="2">
    <source>
        <dbReference type="EMBL" id="ABO49166.1"/>
    </source>
</evidence>
<evidence type="ECO:0000313" key="3">
    <source>
        <dbReference type="Proteomes" id="UP000001556"/>
    </source>
</evidence>
<proteinExistence type="predicted"/>
<keyword evidence="1" id="KW-0472">Membrane</keyword>
<gene>
    <name evidence="2" type="ordered locus">Dred_0626</name>
</gene>
<evidence type="ECO:0000256" key="1">
    <source>
        <dbReference type="SAM" id="Phobius"/>
    </source>
</evidence>